<dbReference type="NCBIfam" id="TIGR00431">
    <property type="entry name" value="TruB"/>
    <property type="match status" value="1"/>
</dbReference>
<dbReference type="Proteomes" id="UP000254794">
    <property type="component" value="Unassembled WGS sequence"/>
</dbReference>
<dbReference type="Pfam" id="PF01509">
    <property type="entry name" value="TruB_N"/>
    <property type="match status" value="1"/>
</dbReference>
<dbReference type="CDD" id="cd02573">
    <property type="entry name" value="PseudoU_synth_EcTruB"/>
    <property type="match status" value="1"/>
</dbReference>
<evidence type="ECO:0000313" key="10">
    <source>
        <dbReference type="Proteomes" id="UP000254794"/>
    </source>
</evidence>
<dbReference type="InterPro" id="IPR015240">
    <property type="entry name" value="tRNA_sdUridine_synth_fam1_C"/>
</dbReference>
<dbReference type="InterPro" id="IPR020103">
    <property type="entry name" value="PsdUridine_synth_cat_dom_sf"/>
</dbReference>
<dbReference type="InterPro" id="IPR032819">
    <property type="entry name" value="TruB_C"/>
</dbReference>
<protein>
    <recommendedName>
        <fullName evidence="5">tRNA pseudouridine synthase B</fullName>
        <ecNumber evidence="5">5.4.99.25</ecNumber>
    </recommendedName>
    <alternativeName>
        <fullName evidence="5">tRNA pseudouridine(55) synthase</fullName>
        <shortName evidence="5">Psi55 synthase</shortName>
    </alternativeName>
    <alternativeName>
        <fullName evidence="5">tRNA pseudouridylate synthase</fullName>
    </alternativeName>
    <alternativeName>
        <fullName evidence="5">tRNA-uridine isomerase</fullName>
    </alternativeName>
</protein>
<evidence type="ECO:0000259" key="7">
    <source>
        <dbReference type="Pfam" id="PF09157"/>
    </source>
</evidence>
<keyword evidence="10" id="KW-1185">Reference proteome</keyword>
<dbReference type="PANTHER" id="PTHR13767:SF2">
    <property type="entry name" value="PSEUDOURIDYLATE SYNTHASE TRUB1"/>
    <property type="match status" value="1"/>
</dbReference>
<dbReference type="GO" id="GO:0031119">
    <property type="term" value="P:tRNA pseudouridine synthesis"/>
    <property type="evidence" value="ECO:0007669"/>
    <property type="project" value="UniProtKB-UniRule"/>
</dbReference>
<dbReference type="GO" id="GO:1990481">
    <property type="term" value="P:mRNA pseudouridine synthesis"/>
    <property type="evidence" value="ECO:0007669"/>
    <property type="project" value="TreeGrafter"/>
</dbReference>
<evidence type="ECO:0000256" key="2">
    <source>
        <dbReference type="ARBA" id="ARBA00005642"/>
    </source>
</evidence>
<evidence type="ECO:0000313" key="9">
    <source>
        <dbReference type="EMBL" id="STX52750.1"/>
    </source>
</evidence>
<dbReference type="EC" id="5.4.99.25" evidence="5"/>
<accession>A0A378JSG5</accession>
<sequence length="308" mass="34010">MSMNEKKRPINGILLLNKPQGITSNLALQKVKHLFKAMKAGHTGSLDPLATGMLPICFGEATKFSQYLLSDSKVYLATGLLGAKTDTGDACGAIIAAVDEYAIQKQQLEESINQFLGPTLQIPSMYSALKFKGQPLYKFARAGITIAREARPINIYSIELLAFDGQYFTIKVHCGKGTYIRNLVEDIGENLGVYAHLTKLHRVYIDHFKNKPMYELSDLTCLDSESLLACLIPCEYAVNHFPIVTIDDCQEAHLRQGKIITTLDNDLAHGCVRLHNHQGQFIGLGDLSDASVLKVKRLLAKNMSGLKL</sequence>
<evidence type="ECO:0000259" key="8">
    <source>
        <dbReference type="Pfam" id="PF16198"/>
    </source>
</evidence>
<feature type="domain" description="Pseudouridine synthase II N-terminal" evidence="6">
    <location>
        <begin position="32"/>
        <end position="180"/>
    </location>
</feature>
<dbReference type="InterPro" id="IPR002501">
    <property type="entry name" value="PsdUridine_synth_N"/>
</dbReference>
<dbReference type="Pfam" id="PF16198">
    <property type="entry name" value="TruB_C_2"/>
    <property type="match status" value="1"/>
</dbReference>
<evidence type="ECO:0000256" key="5">
    <source>
        <dbReference type="HAMAP-Rule" id="MF_01080"/>
    </source>
</evidence>
<dbReference type="AlphaFoldDB" id="A0A378JSG5"/>
<reference evidence="9 10" key="1">
    <citation type="submission" date="2018-06" db="EMBL/GenBank/DDBJ databases">
        <authorList>
            <consortium name="Pathogen Informatics"/>
            <person name="Doyle S."/>
        </authorList>
    </citation>
    <scope>NUCLEOTIDE SEQUENCE [LARGE SCALE GENOMIC DNA]</scope>
    <source>
        <strain evidence="9 10">NCTC13316</strain>
    </source>
</reference>
<proteinExistence type="inferred from homology"/>
<evidence type="ECO:0000256" key="3">
    <source>
        <dbReference type="ARBA" id="ARBA00022694"/>
    </source>
</evidence>
<dbReference type="HAMAP" id="MF_01080">
    <property type="entry name" value="TruB_bact"/>
    <property type="match status" value="1"/>
</dbReference>
<dbReference type="Gene3D" id="3.30.2350.10">
    <property type="entry name" value="Pseudouridine synthase"/>
    <property type="match status" value="1"/>
</dbReference>
<dbReference type="EMBL" id="UGOD01000001">
    <property type="protein sequence ID" value="STX52750.1"/>
    <property type="molecule type" value="Genomic_DNA"/>
</dbReference>
<keyword evidence="4 5" id="KW-0413">Isomerase</keyword>
<comment type="function">
    <text evidence="5">Responsible for synthesis of pseudouridine from uracil-55 in the psi GC loop of transfer RNAs.</text>
</comment>
<dbReference type="SUPFAM" id="SSF55120">
    <property type="entry name" value="Pseudouridine synthase"/>
    <property type="match status" value="1"/>
</dbReference>
<dbReference type="Gene3D" id="2.30.130.10">
    <property type="entry name" value="PUA domain"/>
    <property type="match status" value="1"/>
</dbReference>
<dbReference type="RefSeq" id="WP_115332277.1">
    <property type="nucleotide sequence ID" value="NZ_CAAAHP010000003.1"/>
</dbReference>
<comment type="catalytic activity">
    <reaction evidence="1 5">
        <text>uridine(55) in tRNA = pseudouridine(55) in tRNA</text>
        <dbReference type="Rhea" id="RHEA:42532"/>
        <dbReference type="Rhea" id="RHEA-COMP:10101"/>
        <dbReference type="Rhea" id="RHEA-COMP:10102"/>
        <dbReference type="ChEBI" id="CHEBI:65314"/>
        <dbReference type="ChEBI" id="CHEBI:65315"/>
        <dbReference type="EC" id="5.4.99.25"/>
    </reaction>
</comment>
<dbReference type="GO" id="GO:0160148">
    <property type="term" value="F:tRNA pseudouridine(55) synthase activity"/>
    <property type="evidence" value="ECO:0007669"/>
    <property type="project" value="UniProtKB-EC"/>
</dbReference>
<dbReference type="OrthoDB" id="9802309at2"/>
<dbReference type="InterPro" id="IPR014780">
    <property type="entry name" value="tRNA_psdUridine_synth_TruB"/>
</dbReference>
<dbReference type="PANTHER" id="PTHR13767">
    <property type="entry name" value="TRNA-PSEUDOURIDINE SYNTHASE"/>
    <property type="match status" value="1"/>
</dbReference>
<dbReference type="InterPro" id="IPR015947">
    <property type="entry name" value="PUA-like_sf"/>
</dbReference>
<dbReference type="InterPro" id="IPR036974">
    <property type="entry name" value="PUA_sf"/>
</dbReference>
<dbReference type="GO" id="GO:0003723">
    <property type="term" value="F:RNA binding"/>
    <property type="evidence" value="ECO:0007669"/>
    <property type="project" value="InterPro"/>
</dbReference>
<evidence type="ECO:0000256" key="4">
    <source>
        <dbReference type="ARBA" id="ARBA00023235"/>
    </source>
</evidence>
<comment type="similarity">
    <text evidence="2 5">Belongs to the pseudouridine synthase TruB family. Type 1 subfamily.</text>
</comment>
<gene>
    <name evidence="5 9" type="primary">truB</name>
    <name evidence="9" type="ORF">NCTC13316_02873</name>
</gene>
<feature type="active site" description="Nucleophile" evidence="5">
    <location>
        <position position="47"/>
    </location>
</feature>
<evidence type="ECO:0000259" key="6">
    <source>
        <dbReference type="Pfam" id="PF01509"/>
    </source>
</evidence>
<dbReference type="SUPFAM" id="SSF88697">
    <property type="entry name" value="PUA domain-like"/>
    <property type="match status" value="1"/>
</dbReference>
<dbReference type="Pfam" id="PF09157">
    <property type="entry name" value="TruB-C_2"/>
    <property type="match status" value="1"/>
</dbReference>
<evidence type="ECO:0000256" key="1">
    <source>
        <dbReference type="ARBA" id="ARBA00000385"/>
    </source>
</evidence>
<name>A0A378JSG5_9GAMM</name>
<feature type="domain" description="tRNA pseudouridine synthase II TruB subfamily 1 C-terminal" evidence="7">
    <location>
        <begin position="242"/>
        <end position="299"/>
    </location>
</feature>
<organism evidence="9 10">
    <name type="scientific">Legionella busanensis</name>
    <dbReference type="NCBI Taxonomy" id="190655"/>
    <lineage>
        <taxon>Bacteria</taxon>
        <taxon>Pseudomonadati</taxon>
        <taxon>Pseudomonadota</taxon>
        <taxon>Gammaproteobacteria</taxon>
        <taxon>Legionellales</taxon>
        <taxon>Legionellaceae</taxon>
        <taxon>Legionella</taxon>
    </lineage>
</organism>
<keyword evidence="3 5" id="KW-0819">tRNA processing</keyword>
<feature type="domain" description="tRNA pseudouridylate synthase B C-terminal" evidence="8">
    <location>
        <begin position="181"/>
        <end position="238"/>
    </location>
</feature>